<gene>
    <name evidence="1" type="ORF">HAX54_051470</name>
</gene>
<feature type="non-terminal residue" evidence="1">
    <location>
        <position position="61"/>
    </location>
</feature>
<organism evidence="1 2">
    <name type="scientific">Datura stramonium</name>
    <name type="common">Jimsonweed</name>
    <name type="synonym">Common thornapple</name>
    <dbReference type="NCBI Taxonomy" id="4076"/>
    <lineage>
        <taxon>Eukaryota</taxon>
        <taxon>Viridiplantae</taxon>
        <taxon>Streptophyta</taxon>
        <taxon>Embryophyta</taxon>
        <taxon>Tracheophyta</taxon>
        <taxon>Spermatophyta</taxon>
        <taxon>Magnoliopsida</taxon>
        <taxon>eudicotyledons</taxon>
        <taxon>Gunneridae</taxon>
        <taxon>Pentapetalae</taxon>
        <taxon>asterids</taxon>
        <taxon>lamiids</taxon>
        <taxon>Solanales</taxon>
        <taxon>Solanaceae</taxon>
        <taxon>Solanoideae</taxon>
        <taxon>Datureae</taxon>
        <taxon>Datura</taxon>
    </lineage>
</organism>
<protein>
    <submittedName>
        <fullName evidence="1">Uncharacterized protein</fullName>
    </submittedName>
</protein>
<sequence length="61" mass="7065">MVHPSIGRLVNGQVDQSLAVDQSLPEIVKVKYRLSFWRTVHLSKDNRSRDRGRNVEYGLKD</sequence>
<proteinExistence type="predicted"/>
<reference evidence="1 2" key="1">
    <citation type="journal article" date="2021" name="BMC Genomics">
        <title>Datura genome reveals duplications of psychoactive alkaloid biosynthetic genes and high mutation rate following tissue culture.</title>
        <authorList>
            <person name="Rajewski A."/>
            <person name="Carter-House D."/>
            <person name="Stajich J."/>
            <person name="Litt A."/>
        </authorList>
    </citation>
    <scope>NUCLEOTIDE SEQUENCE [LARGE SCALE GENOMIC DNA]</scope>
    <source>
        <strain evidence="1">AR-01</strain>
    </source>
</reference>
<keyword evidence="2" id="KW-1185">Reference proteome</keyword>
<comment type="caution">
    <text evidence="1">The sequence shown here is derived from an EMBL/GenBank/DDBJ whole genome shotgun (WGS) entry which is preliminary data.</text>
</comment>
<dbReference type="Proteomes" id="UP000823775">
    <property type="component" value="Unassembled WGS sequence"/>
</dbReference>
<accession>A0ABS8SY92</accession>
<name>A0ABS8SY92_DATST</name>
<evidence type="ECO:0000313" key="2">
    <source>
        <dbReference type="Proteomes" id="UP000823775"/>
    </source>
</evidence>
<dbReference type="EMBL" id="JACEIK010000917">
    <property type="protein sequence ID" value="MCD7463821.1"/>
    <property type="molecule type" value="Genomic_DNA"/>
</dbReference>
<evidence type="ECO:0000313" key="1">
    <source>
        <dbReference type="EMBL" id="MCD7463821.1"/>
    </source>
</evidence>